<geneLocation type="plasmid" evidence="1 2">
    <name>unnamed4</name>
</geneLocation>
<proteinExistence type="predicted"/>
<gene>
    <name evidence="1" type="ORF">HN018_26700</name>
</gene>
<organism evidence="1 2">
    <name type="scientific">Lichenicola cladoniae</name>
    <dbReference type="NCBI Taxonomy" id="1484109"/>
    <lineage>
        <taxon>Bacteria</taxon>
        <taxon>Pseudomonadati</taxon>
        <taxon>Pseudomonadota</taxon>
        <taxon>Alphaproteobacteria</taxon>
        <taxon>Acetobacterales</taxon>
        <taxon>Acetobacteraceae</taxon>
        <taxon>Lichenicola</taxon>
    </lineage>
</organism>
<dbReference type="KEGG" id="lck:HN018_26700"/>
<keyword evidence="2" id="KW-1185">Reference proteome</keyword>
<dbReference type="Proteomes" id="UP000500767">
    <property type="component" value="Plasmid unnamed4"/>
</dbReference>
<reference evidence="1 2" key="1">
    <citation type="journal article" date="2014" name="World J. Microbiol. Biotechnol.">
        <title>Biodiversity and physiological characteristics of Antarctic and Arctic lichens-associated bacteria.</title>
        <authorList>
            <person name="Lee Y.M."/>
            <person name="Kim E.H."/>
            <person name="Lee H.K."/>
            <person name="Hong S.G."/>
        </authorList>
    </citation>
    <scope>NUCLEOTIDE SEQUENCE [LARGE SCALE GENOMIC DNA]</scope>
    <source>
        <strain evidence="1 2">PAMC 26569</strain>
        <plasmid evidence="1">unnamed4</plasmid>
    </source>
</reference>
<evidence type="ECO:0000313" key="1">
    <source>
        <dbReference type="EMBL" id="QKE93723.1"/>
    </source>
</evidence>
<protein>
    <submittedName>
        <fullName evidence="1">Transposase</fullName>
    </submittedName>
</protein>
<sequence>MFRTRESSLEIHLPWLDARWAAGKRNGMDLWRRLKPLGFKGSKRVVGEWTTRRRQADKIDLDRLRRVPSARTVARLMTTSRDCLSRSQTVTVATIENGVPALVEARQIIADFHAMIRKKAQKSLEPWIASAKEA</sequence>
<evidence type="ECO:0000313" key="2">
    <source>
        <dbReference type="Proteomes" id="UP000500767"/>
    </source>
</evidence>
<dbReference type="EMBL" id="CP053711">
    <property type="protein sequence ID" value="QKE93723.1"/>
    <property type="molecule type" value="Genomic_DNA"/>
</dbReference>
<accession>A0A6M8HYW6</accession>
<name>A0A6M8HYW6_9PROT</name>
<keyword evidence="1" id="KW-0614">Plasmid</keyword>
<dbReference type="AlphaFoldDB" id="A0A6M8HYW6"/>